<organism evidence="3 4">
    <name type="scientific">Paralvinella palmiformis</name>
    <dbReference type="NCBI Taxonomy" id="53620"/>
    <lineage>
        <taxon>Eukaryota</taxon>
        <taxon>Metazoa</taxon>
        <taxon>Spiralia</taxon>
        <taxon>Lophotrochozoa</taxon>
        <taxon>Annelida</taxon>
        <taxon>Polychaeta</taxon>
        <taxon>Sedentaria</taxon>
        <taxon>Canalipalpata</taxon>
        <taxon>Terebellida</taxon>
        <taxon>Terebelliformia</taxon>
        <taxon>Alvinellidae</taxon>
        <taxon>Paralvinella</taxon>
    </lineage>
</organism>
<comment type="caution">
    <text evidence="3">The sequence shown here is derived from an EMBL/GenBank/DDBJ whole genome shotgun (WGS) entry which is preliminary data.</text>
</comment>
<protein>
    <submittedName>
        <fullName evidence="3">Uncharacterized protein</fullName>
    </submittedName>
</protein>
<keyword evidence="4" id="KW-1185">Reference proteome</keyword>
<dbReference type="EMBL" id="JAODUP010000890">
    <property type="protein sequence ID" value="KAK2142986.1"/>
    <property type="molecule type" value="Genomic_DNA"/>
</dbReference>
<evidence type="ECO:0000313" key="3">
    <source>
        <dbReference type="EMBL" id="KAK2142986.1"/>
    </source>
</evidence>
<keyword evidence="2" id="KW-0812">Transmembrane</keyword>
<reference evidence="3" key="1">
    <citation type="journal article" date="2023" name="Mol. Biol. Evol.">
        <title>Third-Generation Sequencing Reveals the Adaptive Role of the Epigenome in Three Deep-Sea Polychaetes.</title>
        <authorList>
            <person name="Perez M."/>
            <person name="Aroh O."/>
            <person name="Sun Y."/>
            <person name="Lan Y."/>
            <person name="Juniper S.K."/>
            <person name="Young C.R."/>
            <person name="Angers B."/>
            <person name="Qian P.Y."/>
        </authorList>
    </citation>
    <scope>NUCLEOTIDE SEQUENCE</scope>
    <source>
        <strain evidence="3">P08H-3</strain>
    </source>
</reference>
<evidence type="ECO:0000313" key="4">
    <source>
        <dbReference type="Proteomes" id="UP001208570"/>
    </source>
</evidence>
<dbReference type="AlphaFoldDB" id="A0AAD9IYM0"/>
<gene>
    <name evidence="3" type="ORF">LSH36_890g00030</name>
</gene>
<accession>A0AAD9IYM0</accession>
<evidence type="ECO:0000256" key="2">
    <source>
        <dbReference type="SAM" id="Phobius"/>
    </source>
</evidence>
<name>A0AAD9IYM0_9ANNE</name>
<feature type="transmembrane region" description="Helical" evidence="2">
    <location>
        <begin position="20"/>
        <end position="42"/>
    </location>
</feature>
<proteinExistence type="predicted"/>
<keyword evidence="2" id="KW-0472">Membrane</keyword>
<evidence type="ECO:0000256" key="1">
    <source>
        <dbReference type="SAM" id="MobiDB-lite"/>
    </source>
</evidence>
<feature type="compositionally biased region" description="Basic and acidic residues" evidence="1">
    <location>
        <begin position="67"/>
        <end position="84"/>
    </location>
</feature>
<sequence length="119" mass="13647">MCTGQATRDKQQEKEGGKVYLVAVILGVIMMFVIIAVTAFYVKQRRHHPETETGNHNTSITTINEEDVQHEMSEIGNRDTDRELSSGYANKDMEDHLYERPSTYTNTVYTPNEYESLDI</sequence>
<dbReference type="Proteomes" id="UP001208570">
    <property type="component" value="Unassembled WGS sequence"/>
</dbReference>
<dbReference type="CDD" id="cd12087">
    <property type="entry name" value="TM_EGFR-like"/>
    <property type="match status" value="1"/>
</dbReference>
<feature type="compositionally biased region" description="Polar residues" evidence="1">
    <location>
        <begin position="52"/>
        <end position="63"/>
    </location>
</feature>
<keyword evidence="2" id="KW-1133">Transmembrane helix</keyword>
<feature type="region of interest" description="Disordered" evidence="1">
    <location>
        <begin position="47"/>
        <end position="86"/>
    </location>
</feature>